<sequence length="313" mass="34721">MSPFDTVAESQSFPGLEKIVLLEPKSGGGSRAIVQEAIDLMKRHCFAMFSHSASRTHAPRATISPYSPLGTHAWQEEYYARAKRSGKFTSKQLETMQLEDRSDVGLVAGGDLVIYAVSHKFFVQASGSGVNKTTTTKVKRYRDSPSDHRATNYILPKIKGSLLSPAIATMLDRRDNGAATERQAARPAAVLAASQTSTNRHWSFPGLAPQVTFEDKRRHSTSKISIATAYHKTWAILRLTSDYSRIKRHLRNITRNRTRNRTRIGAKASIYLTAALEYLTAEVLELEGDVAIDPNNVMARLFNISYVRAGAHT</sequence>
<dbReference type="Gene3D" id="1.10.20.10">
    <property type="entry name" value="Histone, subunit A"/>
    <property type="match status" value="1"/>
</dbReference>
<dbReference type="Proteomes" id="UP001172684">
    <property type="component" value="Unassembled WGS sequence"/>
</dbReference>
<accession>A0ABQ9NSY4</accession>
<keyword evidence="2" id="KW-1185">Reference proteome</keyword>
<evidence type="ECO:0008006" key="3">
    <source>
        <dbReference type="Google" id="ProtNLM"/>
    </source>
</evidence>
<organism evidence="1 2">
    <name type="scientific">Coniosporium apollinis</name>
    <dbReference type="NCBI Taxonomy" id="61459"/>
    <lineage>
        <taxon>Eukaryota</taxon>
        <taxon>Fungi</taxon>
        <taxon>Dikarya</taxon>
        <taxon>Ascomycota</taxon>
        <taxon>Pezizomycotina</taxon>
        <taxon>Dothideomycetes</taxon>
        <taxon>Dothideomycetes incertae sedis</taxon>
        <taxon>Coniosporium</taxon>
    </lineage>
</organism>
<proteinExistence type="predicted"/>
<name>A0ABQ9NSY4_9PEZI</name>
<protein>
    <recommendedName>
        <fullName evidence="3">Histone H2A</fullName>
    </recommendedName>
</protein>
<dbReference type="InterPro" id="IPR009072">
    <property type="entry name" value="Histone-fold"/>
</dbReference>
<dbReference type="SUPFAM" id="SSF47113">
    <property type="entry name" value="Histone-fold"/>
    <property type="match status" value="1"/>
</dbReference>
<reference evidence="1" key="1">
    <citation type="submission" date="2022-10" db="EMBL/GenBank/DDBJ databases">
        <title>Culturing micro-colonial fungi from biological soil crusts in the Mojave desert and describing Neophaeococcomyces mojavensis, and introducing the new genera and species Taxawa tesnikishii.</title>
        <authorList>
            <person name="Kurbessoian T."/>
            <person name="Stajich J.E."/>
        </authorList>
    </citation>
    <scope>NUCLEOTIDE SEQUENCE</scope>
    <source>
        <strain evidence="1">TK_1</strain>
    </source>
</reference>
<dbReference type="PRINTS" id="PR00620">
    <property type="entry name" value="HISTONEH2A"/>
</dbReference>
<dbReference type="EMBL" id="JAPDRL010000036">
    <property type="protein sequence ID" value="KAJ9664624.1"/>
    <property type="molecule type" value="Genomic_DNA"/>
</dbReference>
<comment type="caution">
    <text evidence="1">The sequence shown here is derived from an EMBL/GenBank/DDBJ whole genome shotgun (WGS) entry which is preliminary data.</text>
</comment>
<gene>
    <name evidence="1" type="ORF">H2201_005136</name>
</gene>
<evidence type="ECO:0000313" key="2">
    <source>
        <dbReference type="Proteomes" id="UP001172684"/>
    </source>
</evidence>
<evidence type="ECO:0000313" key="1">
    <source>
        <dbReference type="EMBL" id="KAJ9664624.1"/>
    </source>
</evidence>
<dbReference type="InterPro" id="IPR002119">
    <property type="entry name" value="Histone_H2A"/>
</dbReference>